<accession>A0A2W2GYW3</accession>
<organism evidence="4 5">
    <name type="scientific">Spongiactinospora gelatinilytica</name>
    <dbReference type="NCBI Taxonomy" id="2666298"/>
    <lineage>
        <taxon>Bacteria</taxon>
        <taxon>Bacillati</taxon>
        <taxon>Actinomycetota</taxon>
        <taxon>Actinomycetes</taxon>
        <taxon>Streptosporangiales</taxon>
        <taxon>Streptosporangiaceae</taxon>
        <taxon>Spongiactinospora</taxon>
    </lineage>
</organism>
<proteinExistence type="predicted"/>
<dbReference type="EMBL" id="POUA01000032">
    <property type="protein sequence ID" value="PZG52853.1"/>
    <property type="molecule type" value="Genomic_DNA"/>
</dbReference>
<keyword evidence="5" id="KW-1185">Reference proteome</keyword>
<dbReference type="GO" id="GO:0004497">
    <property type="term" value="F:monooxygenase activity"/>
    <property type="evidence" value="ECO:0007669"/>
    <property type="project" value="UniProtKB-KW"/>
</dbReference>
<dbReference type="Gene3D" id="3.50.50.60">
    <property type="entry name" value="FAD/NAD(P)-binding domain"/>
    <property type="match status" value="1"/>
</dbReference>
<keyword evidence="1" id="KW-0560">Oxidoreductase</keyword>
<dbReference type="RefSeq" id="WP_111166198.1">
    <property type="nucleotide sequence ID" value="NZ_POUA01000032.1"/>
</dbReference>
<evidence type="ECO:0000313" key="4">
    <source>
        <dbReference type="EMBL" id="PZG52853.1"/>
    </source>
</evidence>
<dbReference type="PANTHER" id="PTHR13789">
    <property type="entry name" value="MONOOXYGENASE"/>
    <property type="match status" value="1"/>
</dbReference>
<keyword evidence="2" id="KW-0503">Monooxygenase</keyword>
<evidence type="ECO:0000313" key="5">
    <source>
        <dbReference type="Proteomes" id="UP000248544"/>
    </source>
</evidence>
<reference evidence="4 5" key="1">
    <citation type="submission" date="2018-01" db="EMBL/GenBank/DDBJ databases">
        <title>Draft genome sequence of Sphaerisporangium sp. 7K107.</title>
        <authorList>
            <person name="Sahin N."/>
            <person name="Saygin H."/>
            <person name="Ay H."/>
        </authorList>
    </citation>
    <scope>NUCLEOTIDE SEQUENCE [LARGE SCALE GENOMIC DNA]</scope>
    <source>
        <strain evidence="4 5">7K107</strain>
    </source>
</reference>
<name>A0A2W2GYW3_9ACTN</name>
<dbReference type="PANTHER" id="PTHR13789:SF309">
    <property type="entry name" value="PUTATIVE (AFU_ORTHOLOGUE AFUA_6G14510)-RELATED"/>
    <property type="match status" value="1"/>
</dbReference>
<dbReference type="AlphaFoldDB" id="A0A2W2GYW3"/>
<dbReference type="InterPro" id="IPR036188">
    <property type="entry name" value="FAD/NAD-bd_sf"/>
</dbReference>
<evidence type="ECO:0000256" key="1">
    <source>
        <dbReference type="ARBA" id="ARBA00023002"/>
    </source>
</evidence>
<sequence length="163" mass="16990">MPPAALRPGTEVRDIRPDGTVVHAGGTLTGDLVVGADGLRSVTHAAHAMTPNVGQGACQALEDAVVLAAEVAERGTAAGLRAYDLARRPRTQMVVRRSRGIGPVAHWTAPPLVALRDTVMRMMPYASLVRSFRPLVDWPAASGAERPAVGTGAPPPAGSLRDH</sequence>
<feature type="region of interest" description="Disordered" evidence="3">
    <location>
        <begin position="143"/>
        <end position="163"/>
    </location>
</feature>
<dbReference type="Proteomes" id="UP000248544">
    <property type="component" value="Unassembled WGS sequence"/>
</dbReference>
<comment type="caution">
    <text evidence="4">The sequence shown here is derived from an EMBL/GenBank/DDBJ whole genome shotgun (WGS) entry which is preliminary data.</text>
</comment>
<evidence type="ECO:0000256" key="2">
    <source>
        <dbReference type="ARBA" id="ARBA00023033"/>
    </source>
</evidence>
<gene>
    <name evidence="4" type="ORF">C1I98_06675</name>
</gene>
<evidence type="ECO:0008006" key="6">
    <source>
        <dbReference type="Google" id="ProtNLM"/>
    </source>
</evidence>
<protein>
    <recommendedName>
        <fullName evidence="6">FAD-binding domain-containing protein</fullName>
    </recommendedName>
</protein>
<evidence type="ECO:0000256" key="3">
    <source>
        <dbReference type="SAM" id="MobiDB-lite"/>
    </source>
</evidence>
<dbReference type="SUPFAM" id="SSF51905">
    <property type="entry name" value="FAD/NAD(P)-binding domain"/>
    <property type="match status" value="1"/>
</dbReference>
<dbReference type="InterPro" id="IPR050493">
    <property type="entry name" value="FAD-dep_Monooxygenase_BioMet"/>
</dbReference>